<evidence type="ECO:0000313" key="2">
    <source>
        <dbReference type="Proteomes" id="UP000017836"/>
    </source>
</evidence>
<accession>W1NE24</accession>
<dbReference type="Gramene" id="ERM93618">
    <property type="protein sequence ID" value="ERM93618"/>
    <property type="gene ID" value="AMTR_s00004p00139880"/>
</dbReference>
<sequence length="76" mass="8696">MMTIETAKAMVNEELKACKQELAIKDTARELEPQISNSEIEELKNEIKSLQDANQKVEEELEMGDMVKPCARFCHL</sequence>
<dbReference type="EMBL" id="KI397628">
    <property type="protein sequence ID" value="ERM93618.1"/>
    <property type="molecule type" value="Genomic_DNA"/>
</dbReference>
<proteinExistence type="predicted"/>
<reference evidence="2" key="1">
    <citation type="journal article" date="2013" name="Science">
        <title>The Amborella genome and the evolution of flowering plants.</title>
        <authorList>
            <consortium name="Amborella Genome Project"/>
        </authorList>
    </citation>
    <scope>NUCLEOTIDE SEQUENCE [LARGE SCALE GENOMIC DNA]</scope>
</reference>
<gene>
    <name evidence="1" type="ORF">AMTR_s00004p00139880</name>
</gene>
<organism evidence="1 2">
    <name type="scientific">Amborella trichopoda</name>
    <dbReference type="NCBI Taxonomy" id="13333"/>
    <lineage>
        <taxon>Eukaryota</taxon>
        <taxon>Viridiplantae</taxon>
        <taxon>Streptophyta</taxon>
        <taxon>Embryophyta</taxon>
        <taxon>Tracheophyta</taxon>
        <taxon>Spermatophyta</taxon>
        <taxon>Magnoliopsida</taxon>
        <taxon>Amborellales</taxon>
        <taxon>Amborellaceae</taxon>
        <taxon>Amborella</taxon>
    </lineage>
</organism>
<dbReference type="Proteomes" id="UP000017836">
    <property type="component" value="Unassembled WGS sequence"/>
</dbReference>
<evidence type="ECO:0000313" key="1">
    <source>
        <dbReference type="EMBL" id="ERM93618.1"/>
    </source>
</evidence>
<name>W1NE24_AMBTC</name>
<keyword evidence="2" id="KW-1185">Reference proteome</keyword>
<dbReference type="HOGENOM" id="CLU_2657746_0_0_1"/>
<protein>
    <submittedName>
        <fullName evidence="1">Uncharacterized protein</fullName>
    </submittedName>
</protein>
<dbReference type="AlphaFoldDB" id="W1NE24"/>